<dbReference type="SUPFAM" id="SSF53300">
    <property type="entry name" value="vWA-like"/>
    <property type="match status" value="1"/>
</dbReference>
<evidence type="ECO:0000313" key="4">
    <source>
        <dbReference type="Proteomes" id="UP001370100"/>
    </source>
</evidence>
<dbReference type="EMBL" id="JBBEGL010000004">
    <property type="protein sequence ID" value="MEJ2888154.1"/>
    <property type="molecule type" value="Genomic_DNA"/>
</dbReference>
<reference evidence="3 4" key="1">
    <citation type="submission" date="2024-03" db="EMBL/GenBank/DDBJ databases">
        <title>Actinomycetospora sp. OC33-EN06, a novel actinomycete isolated from wild orchid (Aerides multiflora).</title>
        <authorList>
            <person name="Suriyachadkun C."/>
        </authorList>
    </citation>
    <scope>NUCLEOTIDE SEQUENCE [LARGE SCALE GENOMIC DNA]</scope>
    <source>
        <strain evidence="3 4">OC33-EN06</strain>
    </source>
</reference>
<dbReference type="Proteomes" id="UP001370100">
    <property type="component" value="Unassembled WGS sequence"/>
</dbReference>
<sequence length="532" mass="56062">MRRALLVVVAGLLLAACGTATGPPPLTLRVLAGSELADMAPVLDEAAEATGVRLELQYTGTLEGADTVAAGRADGTTDALWFSSNRYLETIPAARDRVDTATRIMGSPVVLGVRAERARELGWDRAPVTWSQVAEAASTGRFAFGMTDPSSSNSGFSALVAVAAALDGSGRVLDPAAVDRVTGPLAAFFAGQRLTSGSSGWLTDAYVRRATGGDGGPPLDGVVTYEASILELNRSGRLPEPLTLVVPSDGVVSAEYPLTLLRSASPEARAGLARLTEHLRRPEVQQRIVETTARRAGVPGVAPPPEAARTTLVELPFPTDKATLDALLTTYLDRVRRPARTVYVLDVSGSMQGTRIDGLRTALIGLTGSDPSLTNQFRRFRSREDVVFVPFSDAPGAPEPFSVDPADPQPSRDAIATRVRALAAGGNTAVYGSLEAAYRYLDQAAAADPDRLTTVVLLSDGESNRGPRLPEFRAFLAGRPPSTRGVPVFPILFGEAARGEMEQLAAATGGRTFAASDPQALDAVFREIRGYQ</sequence>
<evidence type="ECO:0000256" key="1">
    <source>
        <dbReference type="SAM" id="SignalP"/>
    </source>
</evidence>
<dbReference type="InterPro" id="IPR036465">
    <property type="entry name" value="vWFA_dom_sf"/>
</dbReference>
<evidence type="ECO:0000259" key="2">
    <source>
        <dbReference type="PROSITE" id="PS50234"/>
    </source>
</evidence>
<dbReference type="Gene3D" id="3.40.50.410">
    <property type="entry name" value="von Willebrand factor, type A domain"/>
    <property type="match status" value="1"/>
</dbReference>
<dbReference type="SMART" id="SM00327">
    <property type="entry name" value="VWA"/>
    <property type="match status" value="1"/>
</dbReference>
<dbReference type="SUPFAM" id="SSF53850">
    <property type="entry name" value="Periplasmic binding protein-like II"/>
    <property type="match status" value="1"/>
</dbReference>
<keyword evidence="1" id="KW-0732">Signal</keyword>
<dbReference type="InterPro" id="IPR002035">
    <property type="entry name" value="VWF_A"/>
</dbReference>
<evidence type="ECO:0000313" key="3">
    <source>
        <dbReference type="EMBL" id="MEJ2888154.1"/>
    </source>
</evidence>
<dbReference type="Pfam" id="PF00092">
    <property type="entry name" value="VWA"/>
    <property type="match status" value="1"/>
</dbReference>
<feature type="chain" id="PRO_5047417277" evidence="1">
    <location>
        <begin position="21"/>
        <end position="532"/>
    </location>
</feature>
<dbReference type="RefSeq" id="WP_337714643.1">
    <property type="nucleotide sequence ID" value="NZ_JBBEGL010000004.1"/>
</dbReference>
<protein>
    <submittedName>
        <fullName evidence="3">VWA domain-containing protein</fullName>
    </submittedName>
</protein>
<dbReference type="PROSITE" id="PS51257">
    <property type="entry name" value="PROKAR_LIPOPROTEIN"/>
    <property type="match status" value="1"/>
</dbReference>
<proteinExistence type="predicted"/>
<accession>A0ABU8N6W6</accession>
<dbReference type="PROSITE" id="PS50234">
    <property type="entry name" value="VWFA"/>
    <property type="match status" value="1"/>
</dbReference>
<organism evidence="3 4">
    <name type="scientific">Actinomycetospora aeridis</name>
    <dbReference type="NCBI Taxonomy" id="3129231"/>
    <lineage>
        <taxon>Bacteria</taxon>
        <taxon>Bacillati</taxon>
        <taxon>Actinomycetota</taxon>
        <taxon>Actinomycetes</taxon>
        <taxon>Pseudonocardiales</taxon>
        <taxon>Pseudonocardiaceae</taxon>
        <taxon>Actinomycetospora</taxon>
    </lineage>
</organism>
<feature type="domain" description="VWFA" evidence="2">
    <location>
        <begin position="340"/>
        <end position="528"/>
    </location>
</feature>
<dbReference type="Gene3D" id="3.40.190.10">
    <property type="entry name" value="Periplasmic binding protein-like II"/>
    <property type="match status" value="2"/>
</dbReference>
<feature type="signal peptide" evidence="1">
    <location>
        <begin position="1"/>
        <end position="20"/>
    </location>
</feature>
<name>A0ABU8N6W6_9PSEU</name>
<comment type="caution">
    <text evidence="3">The sequence shown here is derived from an EMBL/GenBank/DDBJ whole genome shotgun (WGS) entry which is preliminary data.</text>
</comment>
<gene>
    <name evidence="3" type="ORF">WCD41_16955</name>
</gene>
<keyword evidence="4" id="KW-1185">Reference proteome</keyword>